<dbReference type="Gene3D" id="3.30.70.100">
    <property type="match status" value="1"/>
</dbReference>
<dbReference type="EMBL" id="CP041969">
    <property type="protein sequence ID" value="QMV42044.1"/>
    <property type="molecule type" value="Genomic_DNA"/>
</dbReference>
<dbReference type="AlphaFoldDB" id="A0A7G5BYL0"/>
<evidence type="ECO:0008006" key="3">
    <source>
        <dbReference type="Google" id="ProtNLM"/>
    </source>
</evidence>
<dbReference type="InterPro" id="IPR011008">
    <property type="entry name" value="Dimeric_a/b-barrel"/>
</dbReference>
<reference evidence="1 2" key="1">
    <citation type="submission" date="2019-07" db="EMBL/GenBank/DDBJ databases">
        <authorList>
            <person name="Kim J.K."/>
            <person name="Cheong H.-M."/>
            <person name="Choi Y."/>
            <person name="Hwang K.J."/>
            <person name="Lee S."/>
            <person name="Choi C."/>
        </authorList>
    </citation>
    <scope>NUCLEOTIDE SEQUENCE [LARGE SCALE GENOMIC DNA]</scope>
    <source>
        <strain evidence="1 2">KS 22</strain>
    </source>
</reference>
<accession>A0A7G5BYL0</accession>
<dbReference type="Proteomes" id="UP000515679">
    <property type="component" value="Chromosome"/>
</dbReference>
<sequence length="83" mass="9581">MSEETYRKHANYLQEALSKSTGFIKREVFYNAESGVWVEIAEWESAEAAKQCESKIMQEPFMAEAMGLLDESTLQMHFVKQVI</sequence>
<dbReference type="SUPFAM" id="SSF54909">
    <property type="entry name" value="Dimeric alpha+beta barrel"/>
    <property type="match status" value="1"/>
</dbReference>
<evidence type="ECO:0000313" key="2">
    <source>
        <dbReference type="Proteomes" id="UP000515679"/>
    </source>
</evidence>
<dbReference type="KEGG" id="cchl:FPL14_13185"/>
<keyword evidence="2" id="KW-1185">Reference proteome</keyword>
<organism evidence="1 2">
    <name type="scientific">Cohnella cholangitidis</name>
    <dbReference type="NCBI Taxonomy" id="2598458"/>
    <lineage>
        <taxon>Bacteria</taxon>
        <taxon>Bacillati</taxon>
        <taxon>Bacillota</taxon>
        <taxon>Bacilli</taxon>
        <taxon>Bacillales</taxon>
        <taxon>Paenibacillaceae</taxon>
        <taxon>Cohnella</taxon>
    </lineage>
</organism>
<proteinExistence type="predicted"/>
<protein>
    <recommendedName>
        <fullName evidence="3">ABM domain-containing protein</fullName>
    </recommendedName>
</protein>
<evidence type="ECO:0000313" key="1">
    <source>
        <dbReference type="EMBL" id="QMV42044.1"/>
    </source>
</evidence>
<gene>
    <name evidence="1" type="ORF">FPL14_13185</name>
</gene>
<name>A0A7G5BYL0_9BACL</name>